<keyword evidence="1 6" id="KW-0963">Cytoplasm</keyword>
<comment type="similarity">
    <text evidence="6">Belongs to the methyltransferase superfamily. RsmI family.</text>
</comment>
<keyword evidence="4 6" id="KW-0808">Transferase</keyword>
<organism evidence="8 9">
    <name type="scientific">Anaerobacterium chartisolvens</name>
    <dbReference type="NCBI Taxonomy" id="1297424"/>
    <lineage>
        <taxon>Bacteria</taxon>
        <taxon>Bacillati</taxon>
        <taxon>Bacillota</taxon>
        <taxon>Clostridia</taxon>
        <taxon>Eubacteriales</taxon>
        <taxon>Oscillospiraceae</taxon>
        <taxon>Anaerobacterium</taxon>
    </lineage>
</organism>
<dbReference type="InterPro" id="IPR018063">
    <property type="entry name" value="SAM_MeTrfase_RsmI_CS"/>
</dbReference>
<dbReference type="FunFam" id="3.30.950.10:FF:000002">
    <property type="entry name" value="Ribosomal RNA small subunit methyltransferase I"/>
    <property type="match status" value="1"/>
</dbReference>
<evidence type="ECO:0000256" key="5">
    <source>
        <dbReference type="ARBA" id="ARBA00022691"/>
    </source>
</evidence>
<evidence type="ECO:0000256" key="6">
    <source>
        <dbReference type="HAMAP-Rule" id="MF_01877"/>
    </source>
</evidence>
<dbReference type="InterPro" id="IPR008189">
    <property type="entry name" value="rRNA_ssu_MeTfrase_I"/>
</dbReference>
<gene>
    <name evidence="6" type="primary">rsmI</name>
    <name evidence="8" type="ORF">DFR58_10544</name>
</gene>
<evidence type="ECO:0000313" key="9">
    <source>
        <dbReference type="Proteomes" id="UP000253034"/>
    </source>
</evidence>
<dbReference type="PANTHER" id="PTHR46111:SF1">
    <property type="entry name" value="RIBOSOMAL RNA SMALL SUBUNIT METHYLTRANSFERASE I"/>
    <property type="match status" value="1"/>
</dbReference>
<dbReference type="PIRSF" id="PIRSF005917">
    <property type="entry name" value="MTase_YraL"/>
    <property type="match status" value="1"/>
</dbReference>
<dbReference type="GO" id="GO:0070677">
    <property type="term" value="F:rRNA (cytosine-2'-O-)-methyltransferase activity"/>
    <property type="evidence" value="ECO:0007669"/>
    <property type="project" value="UniProtKB-UniRule"/>
</dbReference>
<dbReference type="InterPro" id="IPR014777">
    <property type="entry name" value="4pyrrole_Mease_sub1"/>
</dbReference>
<evidence type="ECO:0000256" key="4">
    <source>
        <dbReference type="ARBA" id="ARBA00022679"/>
    </source>
</evidence>
<keyword evidence="2 6" id="KW-0698">rRNA processing</keyword>
<dbReference type="PANTHER" id="PTHR46111">
    <property type="entry name" value="RIBOSOMAL RNA SMALL SUBUNIT METHYLTRANSFERASE I"/>
    <property type="match status" value="1"/>
</dbReference>
<dbReference type="InterPro" id="IPR014776">
    <property type="entry name" value="4pyrrole_Mease_sub2"/>
</dbReference>
<accession>A0A369BAE0</accession>
<evidence type="ECO:0000259" key="7">
    <source>
        <dbReference type="Pfam" id="PF00590"/>
    </source>
</evidence>
<reference evidence="8 9" key="1">
    <citation type="submission" date="2018-07" db="EMBL/GenBank/DDBJ databases">
        <title>Genomic Encyclopedia of Type Strains, Phase IV (KMG-IV): sequencing the most valuable type-strain genomes for metagenomic binning, comparative biology and taxonomic classification.</title>
        <authorList>
            <person name="Goeker M."/>
        </authorList>
    </citation>
    <scope>NUCLEOTIDE SEQUENCE [LARGE SCALE GENOMIC DNA]</scope>
    <source>
        <strain evidence="8 9">DSM 27016</strain>
    </source>
</reference>
<evidence type="ECO:0000313" key="8">
    <source>
        <dbReference type="EMBL" id="RCX18285.1"/>
    </source>
</evidence>
<keyword evidence="9" id="KW-1185">Reference proteome</keyword>
<dbReference type="HAMAP" id="MF_01877">
    <property type="entry name" value="16SrRNA_methyltr_I"/>
    <property type="match status" value="1"/>
</dbReference>
<keyword evidence="5 6" id="KW-0949">S-adenosyl-L-methionine</keyword>
<dbReference type="CDD" id="cd11648">
    <property type="entry name" value="RsmI"/>
    <property type="match status" value="1"/>
</dbReference>
<feature type="domain" description="Tetrapyrrole methylase" evidence="7">
    <location>
        <begin position="15"/>
        <end position="214"/>
    </location>
</feature>
<comment type="catalytic activity">
    <reaction evidence="6">
        <text>cytidine(1402) in 16S rRNA + S-adenosyl-L-methionine = 2'-O-methylcytidine(1402) in 16S rRNA + S-adenosyl-L-homocysteine + H(+)</text>
        <dbReference type="Rhea" id="RHEA:42924"/>
        <dbReference type="Rhea" id="RHEA-COMP:10285"/>
        <dbReference type="Rhea" id="RHEA-COMP:10286"/>
        <dbReference type="ChEBI" id="CHEBI:15378"/>
        <dbReference type="ChEBI" id="CHEBI:57856"/>
        <dbReference type="ChEBI" id="CHEBI:59789"/>
        <dbReference type="ChEBI" id="CHEBI:74495"/>
        <dbReference type="ChEBI" id="CHEBI:82748"/>
        <dbReference type="EC" id="2.1.1.198"/>
    </reaction>
</comment>
<keyword evidence="3 6" id="KW-0489">Methyltransferase</keyword>
<proteinExistence type="inferred from homology"/>
<comment type="function">
    <text evidence="6">Catalyzes the 2'-O-methylation of the ribose of cytidine 1402 (C1402) in 16S rRNA.</text>
</comment>
<dbReference type="SUPFAM" id="SSF53790">
    <property type="entry name" value="Tetrapyrrole methylase"/>
    <property type="match status" value="1"/>
</dbReference>
<dbReference type="EC" id="2.1.1.198" evidence="6"/>
<evidence type="ECO:0000256" key="1">
    <source>
        <dbReference type="ARBA" id="ARBA00022490"/>
    </source>
</evidence>
<evidence type="ECO:0000256" key="2">
    <source>
        <dbReference type="ARBA" id="ARBA00022552"/>
    </source>
</evidence>
<dbReference type="Gene3D" id="3.30.950.10">
    <property type="entry name" value="Methyltransferase, Cobalt-precorrin-4 Transmethylase, Domain 2"/>
    <property type="match status" value="1"/>
</dbReference>
<comment type="caution">
    <text evidence="8">The sequence shown here is derived from an EMBL/GenBank/DDBJ whole genome shotgun (WGS) entry which is preliminary data.</text>
</comment>
<name>A0A369BAE0_9FIRM</name>
<dbReference type="AlphaFoldDB" id="A0A369BAE0"/>
<evidence type="ECO:0000256" key="3">
    <source>
        <dbReference type="ARBA" id="ARBA00022603"/>
    </source>
</evidence>
<dbReference type="NCBIfam" id="TIGR00096">
    <property type="entry name" value="16S rRNA (cytidine(1402)-2'-O)-methyltransferase"/>
    <property type="match status" value="1"/>
</dbReference>
<dbReference type="RefSeq" id="WP_423230828.1">
    <property type="nucleotide sequence ID" value="NZ_QPJT01000005.1"/>
</dbReference>
<sequence length="289" mass="32144">MSKGAMNSGAINSGTLYLVATPIGNLEDITIRALNILKDVDLIAAEDTRETIKMLNHFDIKKPMVSYYEHNKAEKGNYLIRLLLEGKNIAVVSDAGTPGISDPGEDLVRLAVQSNIKVSMAPGPVAAIMGLVLSGMPTGRFVFEGFLPMNKKQRKQRISDLKDETRTIILYEAPHKLTHTLNDLYEALGDRNITIARELTKRYEEIFGCTLSQAVDKYSSVSPRGEFVLVLEGADACELDMKEKRKWESISIREHVDIYISEGLDKKDAIRKAADDRGVSKRDVYNALL</sequence>
<dbReference type="Gene3D" id="3.40.1010.10">
    <property type="entry name" value="Cobalt-precorrin-4 Transmethylase, Domain 1"/>
    <property type="match status" value="1"/>
</dbReference>
<dbReference type="InterPro" id="IPR000878">
    <property type="entry name" value="4pyrrol_Mease"/>
</dbReference>
<dbReference type="InterPro" id="IPR035996">
    <property type="entry name" value="4pyrrol_Methylase_sf"/>
</dbReference>
<dbReference type="Pfam" id="PF00590">
    <property type="entry name" value="TP_methylase"/>
    <property type="match status" value="1"/>
</dbReference>
<dbReference type="EMBL" id="QPJT01000005">
    <property type="protein sequence ID" value="RCX18285.1"/>
    <property type="molecule type" value="Genomic_DNA"/>
</dbReference>
<protein>
    <recommendedName>
        <fullName evidence="6">Ribosomal RNA small subunit methyltransferase I</fullName>
        <ecNumber evidence="6">2.1.1.198</ecNumber>
    </recommendedName>
    <alternativeName>
        <fullName evidence="6">16S rRNA 2'-O-ribose C1402 methyltransferase</fullName>
    </alternativeName>
    <alternativeName>
        <fullName evidence="6">rRNA (cytidine-2'-O-)-methyltransferase RsmI</fullName>
    </alternativeName>
</protein>
<dbReference type="GO" id="GO:0005737">
    <property type="term" value="C:cytoplasm"/>
    <property type="evidence" value="ECO:0007669"/>
    <property type="project" value="UniProtKB-SubCell"/>
</dbReference>
<dbReference type="FunFam" id="3.40.1010.10:FF:000007">
    <property type="entry name" value="Ribosomal RNA small subunit methyltransferase I"/>
    <property type="match status" value="1"/>
</dbReference>
<comment type="subcellular location">
    <subcellularLocation>
        <location evidence="6">Cytoplasm</location>
    </subcellularLocation>
</comment>
<dbReference type="PROSITE" id="PS01296">
    <property type="entry name" value="RSMI"/>
    <property type="match status" value="1"/>
</dbReference>
<dbReference type="Proteomes" id="UP000253034">
    <property type="component" value="Unassembled WGS sequence"/>
</dbReference>